<dbReference type="NCBIfam" id="TIGR01727">
    <property type="entry name" value="oligo_HPY"/>
    <property type="match status" value="1"/>
</dbReference>
<dbReference type="OrthoDB" id="9802772at2"/>
<evidence type="ECO:0000256" key="4">
    <source>
        <dbReference type="ARBA" id="ARBA00022840"/>
    </source>
</evidence>
<dbReference type="InterPro" id="IPR003439">
    <property type="entry name" value="ABC_transporter-like_ATP-bd"/>
</dbReference>
<dbReference type="STRING" id="1120918.SAMN05216249_104165"/>
<keyword evidence="2" id="KW-0813">Transport</keyword>
<evidence type="ECO:0000256" key="2">
    <source>
        <dbReference type="ARBA" id="ARBA00022448"/>
    </source>
</evidence>
<keyword evidence="7" id="KW-1185">Reference proteome</keyword>
<gene>
    <name evidence="6" type="ORF">SAMN05216249_104165</name>
</gene>
<dbReference type="PROSITE" id="PS00211">
    <property type="entry name" value="ABC_TRANSPORTER_1"/>
    <property type="match status" value="1"/>
</dbReference>
<accession>A0A1I0WPP8</accession>
<name>A0A1I0WPP8_9FIRM</name>
<dbReference type="InterPro" id="IPR003593">
    <property type="entry name" value="AAA+_ATPase"/>
</dbReference>
<evidence type="ECO:0000259" key="5">
    <source>
        <dbReference type="PROSITE" id="PS50893"/>
    </source>
</evidence>
<feature type="domain" description="ABC transporter" evidence="5">
    <location>
        <begin position="5"/>
        <end position="247"/>
    </location>
</feature>
<sequence length="314" mass="35909">MKYLLKTENLKKYYGKKEVVKALDDVSLAIEEGKSLGLIGESGSGKSTLGRIISCLEKPTFGKISFMDQRIDNLSEKQFRSLRKDMQIIFQSSKGVFDPTYTIGDSIKEVLKNFEKLSEREYEERIDETLKSVGLDPDLKYRNVNQLSGGQCQRANIARALILRPKFVICDEPVSSLDYSIRKQILNLLNEIKEKYGITYLLITHDLSNVSYVCQAVAIMYKGKIVEYLDDTEKIGEKVIHPYSKILYASIPKANPHNRSIVYDKDNERVSELNQIIKGCSFWDRCEKCSEICKKNIPDLKEIYPGHKVACHLV</sequence>
<evidence type="ECO:0000313" key="7">
    <source>
        <dbReference type="Proteomes" id="UP000198838"/>
    </source>
</evidence>
<dbReference type="GO" id="GO:0016887">
    <property type="term" value="F:ATP hydrolysis activity"/>
    <property type="evidence" value="ECO:0007669"/>
    <property type="project" value="InterPro"/>
</dbReference>
<dbReference type="SMART" id="SM00382">
    <property type="entry name" value="AAA"/>
    <property type="match status" value="1"/>
</dbReference>
<evidence type="ECO:0000256" key="3">
    <source>
        <dbReference type="ARBA" id="ARBA00022741"/>
    </source>
</evidence>
<dbReference type="GO" id="GO:0005524">
    <property type="term" value="F:ATP binding"/>
    <property type="evidence" value="ECO:0007669"/>
    <property type="project" value="UniProtKB-KW"/>
</dbReference>
<dbReference type="Proteomes" id="UP000198838">
    <property type="component" value="Unassembled WGS sequence"/>
</dbReference>
<keyword evidence="4 6" id="KW-0067">ATP-binding</keyword>
<organism evidence="6 7">
    <name type="scientific">Acetitomaculum ruminis DSM 5522</name>
    <dbReference type="NCBI Taxonomy" id="1120918"/>
    <lineage>
        <taxon>Bacteria</taxon>
        <taxon>Bacillati</taxon>
        <taxon>Bacillota</taxon>
        <taxon>Clostridia</taxon>
        <taxon>Lachnospirales</taxon>
        <taxon>Lachnospiraceae</taxon>
        <taxon>Acetitomaculum</taxon>
    </lineage>
</organism>
<dbReference type="InterPro" id="IPR050319">
    <property type="entry name" value="ABC_transp_ATP-bind"/>
</dbReference>
<dbReference type="Pfam" id="PF08352">
    <property type="entry name" value="oligo_HPY"/>
    <property type="match status" value="1"/>
</dbReference>
<dbReference type="PROSITE" id="PS50893">
    <property type="entry name" value="ABC_TRANSPORTER_2"/>
    <property type="match status" value="1"/>
</dbReference>
<dbReference type="Gene3D" id="3.40.50.300">
    <property type="entry name" value="P-loop containing nucleotide triphosphate hydrolases"/>
    <property type="match status" value="1"/>
</dbReference>
<dbReference type="AlphaFoldDB" id="A0A1I0WPP8"/>
<dbReference type="EMBL" id="FOJY01000004">
    <property type="protein sequence ID" value="SFA89953.1"/>
    <property type="molecule type" value="Genomic_DNA"/>
</dbReference>
<evidence type="ECO:0000256" key="1">
    <source>
        <dbReference type="ARBA" id="ARBA00005417"/>
    </source>
</evidence>
<dbReference type="CDD" id="cd03257">
    <property type="entry name" value="ABC_NikE_OppD_transporters"/>
    <property type="match status" value="1"/>
</dbReference>
<dbReference type="SUPFAM" id="SSF52540">
    <property type="entry name" value="P-loop containing nucleoside triphosphate hydrolases"/>
    <property type="match status" value="1"/>
</dbReference>
<dbReference type="InterPro" id="IPR013563">
    <property type="entry name" value="Oligopep_ABC_C"/>
</dbReference>
<proteinExistence type="inferred from homology"/>
<dbReference type="PANTHER" id="PTHR43776">
    <property type="entry name" value="TRANSPORT ATP-BINDING PROTEIN"/>
    <property type="match status" value="1"/>
</dbReference>
<dbReference type="GO" id="GO:0015833">
    <property type="term" value="P:peptide transport"/>
    <property type="evidence" value="ECO:0007669"/>
    <property type="project" value="InterPro"/>
</dbReference>
<protein>
    <submittedName>
        <fullName evidence="6">Peptide/nickel transport system ATP-binding protein</fullName>
    </submittedName>
</protein>
<evidence type="ECO:0000313" key="6">
    <source>
        <dbReference type="EMBL" id="SFA89953.1"/>
    </source>
</evidence>
<reference evidence="6 7" key="1">
    <citation type="submission" date="2016-10" db="EMBL/GenBank/DDBJ databases">
        <authorList>
            <person name="de Groot N.N."/>
        </authorList>
    </citation>
    <scope>NUCLEOTIDE SEQUENCE [LARGE SCALE GENOMIC DNA]</scope>
    <source>
        <strain evidence="6 7">DSM 5522</strain>
    </source>
</reference>
<dbReference type="GO" id="GO:0055085">
    <property type="term" value="P:transmembrane transport"/>
    <property type="evidence" value="ECO:0007669"/>
    <property type="project" value="UniProtKB-ARBA"/>
</dbReference>
<keyword evidence="3" id="KW-0547">Nucleotide-binding</keyword>
<dbReference type="InterPro" id="IPR027417">
    <property type="entry name" value="P-loop_NTPase"/>
</dbReference>
<comment type="similarity">
    <text evidence="1">Belongs to the ABC transporter superfamily.</text>
</comment>
<dbReference type="RefSeq" id="WP_092870949.1">
    <property type="nucleotide sequence ID" value="NZ_FOJY01000004.1"/>
</dbReference>
<dbReference type="PANTHER" id="PTHR43776:SF7">
    <property type="entry name" value="D,D-DIPEPTIDE TRANSPORT ATP-BINDING PROTEIN DDPF-RELATED"/>
    <property type="match status" value="1"/>
</dbReference>
<dbReference type="Pfam" id="PF00005">
    <property type="entry name" value="ABC_tran"/>
    <property type="match status" value="1"/>
</dbReference>
<dbReference type="InterPro" id="IPR017871">
    <property type="entry name" value="ABC_transporter-like_CS"/>
</dbReference>